<dbReference type="GO" id="GO:0003700">
    <property type="term" value="F:DNA-binding transcription factor activity"/>
    <property type="evidence" value="ECO:0007669"/>
    <property type="project" value="TreeGrafter"/>
</dbReference>
<keyword evidence="1" id="KW-0805">Transcription regulation</keyword>
<dbReference type="AlphaFoldDB" id="A0A6L5Z583"/>
<evidence type="ECO:0000256" key="2">
    <source>
        <dbReference type="ARBA" id="ARBA00023125"/>
    </source>
</evidence>
<accession>A0A6L5Z583</accession>
<dbReference type="InterPro" id="IPR010982">
    <property type="entry name" value="Lambda_DNA-bd_dom_sf"/>
</dbReference>
<feature type="domain" description="HTH lacI-type" evidence="4">
    <location>
        <begin position="64"/>
        <end position="103"/>
    </location>
</feature>
<sequence length="393" mass="42833">MRGEGVDVAAVLGQPDAVCGRVAVEHVLISLRVVVGQRIRLRRARGRGTIHQKSIKQMSHRFLIKDIALQAGLGTATVDRVLNRRGGVRRQTVDRVRNAIAELEAQAGQLALTGRKLIVDLVVEAPQSFRESLDEALAAELPLMQPAVFRVRRDMRGRFPVPELEQALRRAGRLGSHGVILMAPDAARVRAAVDRLDAGGVPVVTLASDMPGTARRAYVGLDNARAGRTAAWVLRRWLAPARGARVLVTIRNDRFRGEEAREAGFRAAMAQALPRAQLHVLVQDPDDAGFHARVRALAARGLAAVYSIGGGNRRLLDSLEAGGRRRPLMIGHDLDAENRQLLREERLDMVLYHDFAGDIRNACRVIMAAHSRGAMPAPQGGAALRMAIPPMVD</sequence>
<organism evidence="5 6">
    <name type="scientific">Halovulum marinum</name>
    <dbReference type="NCBI Taxonomy" id="2662447"/>
    <lineage>
        <taxon>Bacteria</taxon>
        <taxon>Pseudomonadati</taxon>
        <taxon>Pseudomonadota</taxon>
        <taxon>Alphaproteobacteria</taxon>
        <taxon>Rhodobacterales</taxon>
        <taxon>Paracoccaceae</taxon>
        <taxon>Halovulum</taxon>
    </lineage>
</organism>
<dbReference type="PANTHER" id="PTHR30146:SF152">
    <property type="entry name" value="TRANSCRIPTIONAL REGULATORY PROTEIN"/>
    <property type="match status" value="1"/>
</dbReference>
<dbReference type="Pfam" id="PF00356">
    <property type="entry name" value="LacI"/>
    <property type="match status" value="1"/>
</dbReference>
<dbReference type="PANTHER" id="PTHR30146">
    <property type="entry name" value="LACI-RELATED TRANSCRIPTIONAL REPRESSOR"/>
    <property type="match status" value="1"/>
</dbReference>
<dbReference type="EMBL" id="WIND01000017">
    <property type="protein sequence ID" value="MSU91265.1"/>
    <property type="molecule type" value="Genomic_DNA"/>
</dbReference>
<dbReference type="InterPro" id="IPR028082">
    <property type="entry name" value="Peripla_BP_I"/>
</dbReference>
<comment type="caution">
    <text evidence="5">The sequence shown here is derived from an EMBL/GenBank/DDBJ whole genome shotgun (WGS) entry which is preliminary data.</text>
</comment>
<proteinExistence type="predicted"/>
<dbReference type="SUPFAM" id="SSF53822">
    <property type="entry name" value="Periplasmic binding protein-like I"/>
    <property type="match status" value="1"/>
</dbReference>
<keyword evidence="2" id="KW-0238">DNA-binding</keyword>
<evidence type="ECO:0000259" key="4">
    <source>
        <dbReference type="PROSITE" id="PS50932"/>
    </source>
</evidence>
<keyword evidence="3" id="KW-0804">Transcription</keyword>
<gene>
    <name evidence="5" type="ORF">GE300_16920</name>
</gene>
<dbReference type="Proteomes" id="UP000474957">
    <property type="component" value="Unassembled WGS sequence"/>
</dbReference>
<evidence type="ECO:0000256" key="3">
    <source>
        <dbReference type="ARBA" id="ARBA00023163"/>
    </source>
</evidence>
<dbReference type="SUPFAM" id="SSF47413">
    <property type="entry name" value="lambda repressor-like DNA-binding domains"/>
    <property type="match status" value="1"/>
</dbReference>
<dbReference type="InterPro" id="IPR000843">
    <property type="entry name" value="HTH_LacI"/>
</dbReference>
<dbReference type="InterPro" id="IPR025997">
    <property type="entry name" value="SBP_2_dom"/>
</dbReference>
<reference evidence="5 6" key="1">
    <citation type="submission" date="2019-10" db="EMBL/GenBank/DDBJ databases">
        <title>Cognatihalovulum marinum gen. nov. sp. nov., a new member of the family Rhodobacteraceae isolated from deep seawater of the Northwest Indian Ocean.</title>
        <authorList>
            <person name="Ruan C."/>
            <person name="Wang J."/>
            <person name="Zheng X."/>
            <person name="Song L."/>
            <person name="Zhu Y."/>
            <person name="Huang Y."/>
            <person name="Lu Z."/>
            <person name="Du W."/>
            <person name="Huang L."/>
            <person name="Dai X."/>
        </authorList>
    </citation>
    <scope>NUCLEOTIDE SEQUENCE [LARGE SCALE GENOMIC DNA]</scope>
    <source>
        <strain evidence="5 6">2CG4</strain>
    </source>
</reference>
<keyword evidence="6" id="KW-1185">Reference proteome</keyword>
<dbReference type="Pfam" id="PF13407">
    <property type="entry name" value="Peripla_BP_4"/>
    <property type="match status" value="1"/>
</dbReference>
<evidence type="ECO:0000313" key="6">
    <source>
        <dbReference type="Proteomes" id="UP000474957"/>
    </source>
</evidence>
<evidence type="ECO:0000256" key="1">
    <source>
        <dbReference type="ARBA" id="ARBA00023015"/>
    </source>
</evidence>
<dbReference type="Gene3D" id="1.10.260.40">
    <property type="entry name" value="lambda repressor-like DNA-binding domains"/>
    <property type="match status" value="1"/>
</dbReference>
<dbReference type="CDD" id="cd06307">
    <property type="entry name" value="PBP1_sugar_binding"/>
    <property type="match status" value="1"/>
</dbReference>
<dbReference type="PROSITE" id="PS50932">
    <property type="entry name" value="HTH_LACI_2"/>
    <property type="match status" value="1"/>
</dbReference>
<protein>
    <submittedName>
        <fullName evidence="5">Substrate-binding domain-containing protein</fullName>
    </submittedName>
</protein>
<dbReference type="GO" id="GO:0000976">
    <property type="term" value="F:transcription cis-regulatory region binding"/>
    <property type="evidence" value="ECO:0007669"/>
    <property type="project" value="TreeGrafter"/>
</dbReference>
<dbReference type="Gene3D" id="3.40.50.2300">
    <property type="match status" value="2"/>
</dbReference>
<evidence type="ECO:0000313" key="5">
    <source>
        <dbReference type="EMBL" id="MSU91265.1"/>
    </source>
</evidence>
<dbReference type="CDD" id="cd01392">
    <property type="entry name" value="HTH_LacI"/>
    <property type="match status" value="1"/>
</dbReference>
<dbReference type="SMART" id="SM00354">
    <property type="entry name" value="HTH_LACI"/>
    <property type="match status" value="1"/>
</dbReference>
<name>A0A6L5Z583_9RHOB</name>